<protein>
    <recommendedName>
        <fullName evidence="4">Regulatory protein, Fis family</fullName>
    </recommendedName>
</protein>
<evidence type="ECO:0008006" key="4">
    <source>
        <dbReference type="Google" id="ProtNLM"/>
    </source>
</evidence>
<reference evidence="3" key="1">
    <citation type="submission" date="2017-02" db="EMBL/GenBank/DDBJ databases">
        <authorList>
            <person name="Varghese N."/>
            <person name="Submissions S."/>
        </authorList>
    </citation>
    <scope>NUCLEOTIDE SEQUENCE [LARGE SCALE GENOMIC DNA]</scope>
    <source>
        <strain evidence="3">ATCC 49788</strain>
    </source>
</reference>
<name>A0A1T4XA91_9GAMM</name>
<dbReference type="STRING" id="92487.SAMN02745130_02724"/>
<proteinExistence type="predicted"/>
<feature type="compositionally biased region" description="Polar residues" evidence="1">
    <location>
        <begin position="1"/>
        <end position="12"/>
    </location>
</feature>
<evidence type="ECO:0000313" key="2">
    <source>
        <dbReference type="EMBL" id="SKA86520.1"/>
    </source>
</evidence>
<dbReference type="Gene3D" id="1.10.10.60">
    <property type="entry name" value="Homeodomain-like"/>
    <property type="match status" value="1"/>
</dbReference>
<keyword evidence="3" id="KW-1185">Reference proteome</keyword>
<feature type="region of interest" description="Disordered" evidence="1">
    <location>
        <begin position="1"/>
        <end position="51"/>
    </location>
</feature>
<feature type="compositionally biased region" description="Polar residues" evidence="1">
    <location>
        <begin position="39"/>
        <end position="48"/>
    </location>
</feature>
<evidence type="ECO:0000256" key="1">
    <source>
        <dbReference type="SAM" id="MobiDB-lite"/>
    </source>
</evidence>
<evidence type="ECO:0000313" key="3">
    <source>
        <dbReference type="Proteomes" id="UP000190460"/>
    </source>
</evidence>
<organism evidence="2 3">
    <name type="scientific">Thiothrix eikelboomii</name>
    <dbReference type="NCBI Taxonomy" id="92487"/>
    <lineage>
        <taxon>Bacteria</taxon>
        <taxon>Pseudomonadati</taxon>
        <taxon>Pseudomonadota</taxon>
        <taxon>Gammaproteobacteria</taxon>
        <taxon>Thiotrichales</taxon>
        <taxon>Thiotrichaceae</taxon>
        <taxon>Thiothrix</taxon>
    </lineage>
</organism>
<gene>
    <name evidence="2" type="ORF">SAMN02745130_02724</name>
</gene>
<dbReference type="Proteomes" id="UP000190460">
    <property type="component" value="Unassembled WGS sequence"/>
</dbReference>
<dbReference type="EMBL" id="FUYB01000014">
    <property type="protein sequence ID" value="SKA86520.1"/>
    <property type="molecule type" value="Genomic_DNA"/>
</dbReference>
<accession>A0A1T4XA91</accession>
<sequence>MCSNEYSNSEKSANLPLTDKPSLASLKHVPSEHTRHNFKQTQGGNVKNTEPPMSGFSISATLSDSIELSGVARNTTPLRGNTCSVTLCTLEGSRQLNNCQHFKQTQENNAMQNTQTPAIGVPALLAKGYHPESTGTACLLPLQTYLDALQQAQADKATKGKGQAYAQLLNAFHQAILPLFFAEAKGNLSEVSRLMGIHRETITVWCKQLGLNSRANGRCRYDRAFLYVNLRLLRG</sequence>
<dbReference type="AlphaFoldDB" id="A0A1T4XA91"/>